<dbReference type="SUPFAM" id="SSF50998">
    <property type="entry name" value="Quinoprotein alcohol dehydrogenase-like"/>
    <property type="match status" value="1"/>
</dbReference>
<dbReference type="SMART" id="SM00564">
    <property type="entry name" value="PQQ"/>
    <property type="match status" value="6"/>
</dbReference>
<evidence type="ECO:0000256" key="5">
    <source>
        <dbReference type="ARBA" id="ARBA00022729"/>
    </source>
</evidence>
<accession>A0ABW4N5B8</accession>
<proteinExistence type="inferred from homology"/>
<evidence type="ECO:0000256" key="6">
    <source>
        <dbReference type="ARBA" id="ARBA00023002"/>
    </source>
</evidence>
<keyword evidence="12" id="KW-1185">Reference proteome</keyword>
<dbReference type="InterPro" id="IPR036909">
    <property type="entry name" value="Cyt_c-like_dom_sf"/>
</dbReference>
<organism evidence="11 12">
    <name type="scientific">Phenylobacterium terrae</name>
    <dbReference type="NCBI Taxonomy" id="2665495"/>
    <lineage>
        <taxon>Bacteria</taxon>
        <taxon>Pseudomonadati</taxon>
        <taxon>Pseudomonadota</taxon>
        <taxon>Alphaproteobacteria</taxon>
        <taxon>Caulobacterales</taxon>
        <taxon>Caulobacteraceae</taxon>
        <taxon>Phenylobacterium</taxon>
    </lineage>
</organism>
<evidence type="ECO:0000256" key="2">
    <source>
        <dbReference type="ARBA" id="ARBA00008156"/>
    </source>
</evidence>
<feature type="chain" id="PRO_5045929684" evidence="9">
    <location>
        <begin position="22"/>
        <end position="684"/>
    </location>
</feature>
<dbReference type="InterPro" id="IPR002372">
    <property type="entry name" value="PQQ_rpt_dom"/>
</dbReference>
<evidence type="ECO:0000313" key="12">
    <source>
        <dbReference type="Proteomes" id="UP001597237"/>
    </source>
</evidence>
<evidence type="ECO:0000256" key="3">
    <source>
        <dbReference type="ARBA" id="ARBA00022617"/>
    </source>
</evidence>
<keyword evidence="3 8" id="KW-0349">Heme</keyword>
<keyword evidence="6" id="KW-0560">Oxidoreductase</keyword>
<dbReference type="Pfam" id="PF13360">
    <property type="entry name" value="PQQ_2"/>
    <property type="match status" value="1"/>
</dbReference>
<dbReference type="InterPro" id="IPR009056">
    <property type="entry name" value="Cyt_c-like_dom"/>
</dbReference>
<dbReference type="EMBL" id="JBHUEY010000006">
    <property type="protein sequence ID" value="MFD1785008.1"/>
    <property type="molecule type" value="Genomic_DNA"/>
</dbReference>
<feature type="signal peptide" evidence="9">
    <location>
        <begin position="1"/>
        <end position="21"/>
    </location>
</feature>
<evidence type="ECO:0000256" key="4">
    <source>
        <dbReference type="ARBA" id="ARBA00022723"/>
    </source>
</evidence>
<evidence type="ECO:0000259" key="10">
    <source>
        <dbReference type="PROSITE" id="PS51007"/>
    </source>
</evidence>
<evidence type="ECO:0000256" key="8">
    <source>
        <dbReference type="PROSITE-ProRule" id="PRU00433"/>
    </source>
</evidence>
<dbReference type="SUPFAM" id="SSF46626">
    <property type="entry name" value="Cytochrome c"/>
    <property type="match status" value="1"/>
</dbReference>
<reference evidence="12" key="1">
    <citation type="journal article" date="2019" name="Int. J. Syst. Evol. Microbiol.">
        <title>The Global Catalogue of Microorganisms (GCM) 10K type strain sequencing project: providing services to taxonomists for standard genome sequencing and annotation.</title>
        <authorList>
            <consortium name="The Broad Institute Genomics Platform"/>
            <consortium name="The Broad Institute Genome Sequencing Center for Infectious Disease"/>
            <person name="Wu L."/>
            <person name="Ma J."/>
        </authorList>
    </citation>
    <scope>NUCLEOTIDE SEQUENCE [LARGE SCALE GENOMIC DNA]</scope>
    <source>
        <strain evidence="12">DFY28</strain>
    </source>
</reference>
<dbReference type="Gene3D" id="2.140.10.10">
    <property type="entry name" value="Quinoprotein alcohol dehydrogenase-like superfamily"/>
    <property type="match status" value="1"/>
</dbReference>
<dbReference type="Pfam" id="PF01011">
    <property type="entry name" value="PQQ"/>
    <property type="match status" value="1"/>
</dbReference>
<dbReference type="PROSITE" id="PS51257">
    <property type="entry name" value="PROKAR_LIPOPROTEIN"/>
    <property type="match status" value="1"/>
</dbReference>
<sequence length="684" mass="72963">MKVAKAAVLALSMLAAACSRGAGDPANTDWALLGNGSQMQHHAALRQIDKESLDELGLAWAVDMPTTYGLVGNPLIEGGVVFQGGPGGQIFANDLKTGKLLWHFTAEYPDGSTEDQSVGGYWARQFNRGVALYKGKVIIATGDCRLVAVDQKTGKQRWEAQSCDSKLDYGITGAPRVGGGLVFIGNSNQELGTQRGFVDAFDVETGKRRWRFYTVPGDPAAETDPFYQKIAKTWGTGWYAKTRGSGSPWDAMVYDEKLQQLIIGTGALGPGEPNLRAADAGDELFTNSVVAVDARTGKYRWHAKQVPHDGWNYEAAVGLMLADLPVDGQVRRAVISVPKQGFAYAYDAATGKFLGGTQYAQMTWASGLDAQGRPIQNPEAMYWNRPGQETLVLPGGMGAHGWEALAFNPKTNILYVPAMVMPVSRTAEGHYDWYYGDRPDAKVKPRGEVVAIDMASHSVKWRTTTSRLPVNGGLLHTAGGLVFQGLADGRLVAFDEATGEILWSRQTGGAIRAAPSTVTLDGEQYLVVATGNGGASASASLVGRYSSTPEARTPPRLLAFKIGGTAAYPPLAKAEPAPAPPVPRQDAALARRGEALFAAYSCEYCHGTDGGASVGGGIPNLNRTQLDLTHFKGVVQGGDRRSGGMPQFKALTDADVAALYAYVINAAWDAREGKRSDSGQHKAF</sequence>
<dbReference type="InterPro" id="IPR018391">
    <property type="entry name" value="PQQ_b-propeller_rpt"/>
</dbReference>
<dbReference type="Pfam" id="PF13442">
    <property type="entry name" value="Cytochrome_CBB3"/>
    <property type="match status" value="1"/>
</dbReference>
<dbReference type="PROSITE" id="PS51007">
    <property type="entry name" value="CYTC"/>
    <property type="match status" value="1"/>
</dbReference>
<evidence type="ECO:0000313" key="11">
    <source>
        <dbReference type="EMBL" id="MFD1785008.1"/>
    </source>
</evidence>
<keyword evidence="7 8" id="KW-0408">Iron</keyword>
<comment type="caution">
    <text evidence="11">The sequence shown here is derived from an EMBL/GenBank/DDBJ whole genome shotgun (WGS) entry which is preliminary data.</text>
</comment>
<keyword evidence="5 9" id="KW-0732">Signal</keyword>
<keyword evidence="4 8" id="KW-0479">Metal-binding</keyword>
<protein>
    <submittedName>
        <fullName evidence="11">PQQ-binding-like beta-propeller repeat protein</fullName>
    </submittedName>
</protein>
<dbReference type="InterPro" id="IPR011047">
    <property type="entry name" value="Quinoprotein_ADH-like_sf"/>
</dbReference>
<evidence type="ECO:0000256" key="7">
    <source>
        <dbReference type="ARBA" id="ARBA00023004"/>
    </source>
</evidence>
<comment type="cofactor">
    <cofactor evidence="1">
        <name>pyrroloquinoline quinone</name>
        <dbReference type="ChEBI" id="CHEBI:58442"/>
    </cofactor>
</comment>
<dbReference type="PANTHER" id="PTHR32303">
    <property type="entry name" value="QUINOPROTEIN ALCOHOL DEHYDROGENASE (CYTOCHROME C)"/>
    <property type="match status" value="1"/>
</dbReference>
<evidence type="ECO:0000256" key="9">
    <source>
        <dbReference type="SAM" id="SignalP"/>
    </source>
</evidence>
<evidence type="ECO:0000256" key="1">
    <source>
        <dbReference type="ARBA" id="ARBA00001931"/>
    </source>
</evidence>
<comment type="similarity">
    <text evidence="2">Belongs to the bacterial PQQ dehydrogenase family.</text>
</comment>
<feature type="domain" description="Cytochrome c" evidence="10">
    <location>
        <begin position="588"/>
        <end position="667"/>
    </location>
</feature>
<gene>
    <name evidence="11" type="ORF">ACFSC0_16515</name>
</gene>
<dbReference type="Proteomes" id="UP001597237">
    <property type="component" value="Unassembled WGS sequence"/>
</dbReference>
<dbReference type="Gene3D" id="1.10.760.10">
    <property type="entry name" value="Cytochrome c-like domain"/>
    <property type="match status" value="1"/>
</dbReference>
<dbReference type="RefSeq" id="WP_377281967.1">
    <property type="nucleotide sequence ID" value="NZ_JBHRSI010000005.1"/>
</dbReference>
<name>A0ABW4N5B8_9CAUL</name>